<reference evidence="2 3" key="1">
    <citation type="submission" date="2020-03" db="EMBL/GenBank/DDBJ databases">
        <title>Complete genome sequence of Orbus sp. IPMB12 (BCRC 80908).</title>
        <authorList>
            <person name="Lo W.-S."/>
            <person name="Chang T.-H."/>
            <person name="Kuo C.-H."/>
        </authorList>
    </citation>
    <scope>NUCLEOTIDE SEQUENCE [LARGE SCALE GENOMIC DNA]</scope>
    <source>
        <strain evidence="2 3">IPMB12</strain>
    </source>
</reference>
<evidence type="ECO:0000313" key="2">
    <source>
        <dbReference type="EMBL" id="QIQ20906.1"/>
    </source>
</evidence>
<dbReference type="AlphaFoldDB" id="A0A6G9I9L1"/>
<evidence type="ECO:0000313" key="3">
    <source>
        <dbReference type="Proteomes" id="UP000501168"/>
    </source>
</evidence>
<feature type="transmembrane region" description="Helical" evidence="1">
    <location>
        <begin position="253"/>
        <end position="275"/>
    </location>
</feature>
<organism evidence="2 3">
    <name type="scientific">Zophobihabitans entericus</name>
    <dbReference type="NCBI Taxonomy" id="1635327"/>
    <lineage>
        <taxon>Bacteria</taxon>
        <taxon>Pseudomonadati</taxon>
        <taxon>Pseudomonadota</taxon>
        <taxon>Gammaproteobacteria</taxon>
        <taxon>Orbales</taxon>
        <taxon>Orbaceae</taxon>
        <taxon>Zophobihabitans</taxon>
    </lineage>
</organism>
<feature type="transmembrane region" description="Helical" evidence="1">
    <location>
        <begin position="171"/>
        <end position="190"/>
    </location>
</feature>
<proteinExistence type="predicted"/>
<dbReference type="InParanoid" id="A0A6G9I9L1"/>
<keyword evidence="1" id="KW-1133">Transmembrane helix</keyword>
<feature type="transmembrane region" description="Helical" evidence="1">
    <location>
        <begin position="53"/>
        <end position="72"/>
    </location>
</feature>
<dbReference type="KEGG" id="orb:IPMB12_03935"/>
<sequence length="318" mass="36710">MGNRSFFKLPILFVVVNFLVLFGIYLGMIWLFFSEHDNDYYLSEFTAQVFSLTFYNMRELFFYFVLASIGCYRARLYDVTEKNIMIVAGIAVIAAIFNTVFSALWQTGYMALLDFLFQYYYSSDFWISAGMFILSLINLALVAVLILFLFSRWGKSEHNTSLVFEITAENSGWIHNVLFTASVMVIVMYFSSYFLAEQIFPSFYYDMADAVIMLLVLIAVGGFNSLFIYFSARRRFIQSYSTLQISKVLKSAGITLGIVLGIVVISLVILGFFLFEYFDHQGFDVLFMYLIFSFVALVVIGYVTMFLSSRFAVRKYFS</sequence>
<dbReference type="Proteomes" id="UP000501168">
    <property type="component" value="Chromosome"/>
</dbReference>
<keyword evidence="1" id="KW-0472">Membrane</keyword>
<gene>
    <name evidence="2" type="ORF">IPMB12_03935</name>
</gene>
<feature type="transmembrane region" description="Helical" evidence="1">
    <location>
        <begin position="210"/>
        <end position="232"/>
    </location>
</feature>
<dbReference type="RefSeq" id="WP_166915156.1">
    <property type="nucleotide sequence ID" value="NZ_CP050253.1"/>
</dbReference>
<feature type="transmembrane region" description="Helical" evidence="1">
    <location>
        <begin position="125"/>
        <end position="150"/>
    </location>
</feature>
<name>A0A6G9I9L1_9GAMM</name>
<keyword evidence="3" id="KW-1185">Reference proteome</keyword>
<keyword evidence="1" id="KW-0812">Transmembrane</keyword>
<feature type="transmembrane region" description="Helical" evidence="1">
    <location>
        <begin position="84"/>
        <end position="105"/>
    </location>
</feature>
<dbReference type="EMBL" id="CP050253">
    <property type="protein sequence ID" value="QIQ20906.1"/>
    <property type="molecule type" value="Genomic_DNA"/>
</dbReference>
<protein>
    <submittedName>
        <fullName evidence="2">Uncharacterized protein</fullName>
    </submittedName>
</protein>
<feature type="transmembrane region" description="Helical" evidence="1">
    <location>
        <begin position="287"/>
        <end position="307"/>
    </location>
</feature>
<accession>A0A6G9I9L1</accession>
<feature type="transmembrane region" description="Helical" evidence="1">
    <location>
        <begin position="12"/>
        <end position="33"/>
    </location>
</feature>
<evidence type="ECO:0000256" key="1">
    <source>
        <dbReference type="SAM" id="Phobius"/>
    </source>
</evidence>